<dbReference type="PANTHER" id="PTHR46663">
    <property type="entry name" value="DIGUANYLATE CYCLASE DGCT-RELATED"/>
    <property type="match status" value="1"/>
</dbReference>
<sequence length="495" mass="56744">MKSRVRFRLSMIMILFAVLISFTVATMDYFKLRQQEITSNEFQIESMEAIIKYSIQTVEKSYFLFGEKMAEEMEIVSRDLATRYDQNSELDRWDFDQLKNEFGFDIYMINRRNIITHSSHATDIGLDFNDCCQKLARTLDERRAAGGFFTDMLDIEQSSGKVKKYSYMATADKKYLIQLSLSLEDTPIFTEFNLLGNLERWKRKYPSINSIHILNIGGIAFGQPDTEQNKLSPQRREAFEQTLATKETTEVKENWRGEPATYRYSHYVSELDNGTTRNKVLEIVHNKKELLAILNDNKKMFLLRLTIILLITIGLSHLISKRVTELIYLAFHDNLTGLKNKTAFNETLSSTLGENQGTTALLLLDFDNFKLINDTFGHQVGDDLLKGVAARMKSLISKKESVFRWGGDEFAVILPSATPQQAEKLAASFIEKLQAYCEEQNFNLLNGAKVTVSIGIAFAPEHGVDAEMLYKHADIALANAKLKGKNQYQFYQEQK</sequence>
<evidence type="ECO:0000256" key="1">
    <source>
        <dbReference type="SAM" id="Phobius"/>
    </source>
</evidence>
<evidence type="ECO:0000259" key="2">
    <source>
        <dbReference type="PROSITE" id="PS50887"/>
    </source>
</evidence>
<keyword evidence="1" id="KW-1133">Transmembrane helix</keyword>
<keyword evidence="4" id="KW-1185">Reference proteome</keyword>
<dbReference type="SUPFAM" id="SSF55073">
    <property type="entry name" value="Nucleotide cyclase"/>
    <property type="match status" value="1"/>
</dbReference>
<dbReference type="PROSITE" id="PS50887">
    <property type="entry name" value="GGDEF"/>
    <property type="match status" value="1"/>
</dbReference>
<dbReference type="InterPro" id="IPR029787">
    <property type="entry name" value="Nucleotide_cyclase"/>
</dbReference>
<dbReference type="Proteomes" id="UP000284219">
    <property type="component" value="Unassembled WGS sequence"/>
</dbReference>
<dbReference type="RefSeq" id="WP_120190623.1">
    <property type="nucleotide sequence ID" value="NZ_MCHY01000009.1"/>
</dbReference>
<reference evidence="3 4" key="1">
    <citation type="submission" date="2016-08" db="EMBL/GenBank/DDBJ databases">
        <title>Novel Firmicute Genomes.</title>
        <authorList>
            <person name="Poppleton D.I."/>
            <person name="Gribaldo S."/>
        </authorList>
    </citation>
    <scope>NUCLEOTIDE SEQUENCE [LARGE SCALE GENOMIC DNA]</scope>
    <source>
        <strain evidence="3 4">RAOx-1</strain>
    </source>
</reference>
<name>A0A419SH63_9BACL</name>
<dbReference type="InterPro" id="IPR052163">
    <property type="entry name" value="DGC-Regulatory_Protein"/>
</dbReference>
<feature type="domain" description="GGDEF" evidence="2">
    <location>
        <begin position="357"/>
        <end position="493"/>
    </location>
</feature>
<gene>
    <name evidence="3" type="ORF">BEP19_13020</name>
</gene>
<dbReference type="Gene3D" id="3.30.70.270">
    <property type="match status" value="1"/>
</dbReference>
<dbReference type="InterPro" id="IPR043128">
    <property type="entry name" value="Rev_trsase/Diguanyl_cyclase"/>
</dbReference>
<dbReference type="NCBIfam" id="TIGR00254">
    <property type="entry name" value="GGDEF"/>
    <property type="match status" value="1"/>
</dbReference>
<dbReference type="CDD" id="cd01949">
    <property type="entry name" value="GGDEF"/>
    <property type="match status" value="1"/>
</dbReference>
<accession>A0A419SH63</accession>
<evidence type="ECO:0000313" key="4">
    <source>
        <dbReference type="Proteomes" id="UP000284219"/>
    </source>
</evidence>
<protein>
    <recommendedName>
        <fullName evidence="2">GGDEF domain-containing protein</fullName>
    </recommendedName>
</protein>
<dbReference type="AlphaFoldDB" id="A0A419SH63"/>
<dbReference type="FunFam" id="3.30.70.270:FF:000001">
    <property type="entry name" value="Diguanylate cyclase domain protein"/>
    <property type="match status" value="1"/>
</dbReference>
<dbReference type="SMART" id="SM00267">
    <property type="entry name" value="GGDEF"/>
    <property type="match status" value="1"/>
</dbReference>
<comment type="caution">
    <text evidence="3">The sequence shown here is derived from an EMBL/GenBank/DDBJ whole genome shotgun (WGS) entry which is preliminary data.</text>
</comment>
<dbReference type="EMBL" id="MCHY01000009">
    <property type="protein sequence ID" value="RKD23134.1"/>
    <property type="molecule type" value="Genomic_DNA"/>
</dbReference>
<dbReference type="OrthoDB" id="9759607at2"/>
<feature type="transmembrane region" description="Helical" evidence="1">
    <location>
        <begin position="301"/>
        <end position="319"/>
    </location>
</feature>
<dbReference type="InterPro" id="IPR000160">
    <property type="entry name" value="GGDEF_dom"/>
</dbReference>
<dbReference type="PANTHER" id="PTHR46663:SF2">
    <property type="entry name" value="GGDEF DOMAIN-CONTAINING PROTEIN"/>
    <property type="match status" value="1"/>
</dbReference>
<evidence type="ECO:0000313" key="3">
    <source>
        <dbReference type="EMBL" id="RKD23134.1"/>
    </source>
</evidence>
<keyword evidence="1" id="KW-0472">Membrane</keyword>
<keyword evidence="1" id="KW-0812">Transmembrane</keyword>
<proteinExistence type="predicted"/>
<dbReference type="Pfam" id="PF00990">
    <property type="entry name" value="GGDEF"/>
    <property type="match status" value="1"/>
</dbReference>
<organism evidence="3 4">
    <name type="scientific">Ammoniphilus oxalaticus</name>
    <dbReference type="NCBI Taxonomy" id="66863"/>
    <lineage>
        <taxon>Bacteria</taxon>
        <taxon>Bacillati</taxon>
        <taxon>Bacillota</taxon>
        <taxon>Bacilli</taxon>
        <taxon>Bacillales</taxon>
        <taxon>Paenibacillaceae</taxon>
        <taxon>Aneurinibacillus group</taxon>
        <taxon>Ammoniphilus</taxon>
    </lineage>
</organism>